<evidence type="ECO:0000313" key="4">
    <source>
        <dbReference type="EMBL" id="PIR47022.1"/>
    </source>
</evidence>
<comment type="caution">
    <text evidence="4">The sequence shown here is derived from an EMBL/GenBank/DDBJ whole genome shotgun (WGS) entry which is preliminary data.</text>
</comment>
<protein>
    <submittedName>
        <fullName evidence="4">RNA methyltransferase</fullName>
    </submittedName>
</protein>
<organism evidence="4 5">
    <name type="scientific">Candidatus Vogelbacteria bacterium CG10_big_fil_rev_8_21_14_0_10_45_14</name>
    <dbReference type="NCBI Taxonomy" id="1975042"/>
    <lineage>
        <taxon>Bacteria</taxon>
        <taxon>Candidatus Vogeliibacteriota</taxon>
    </lineage>
</organism>
<feature type="domain" description="tRNA/rRNA methyltransferase SpoU type" evidence="3">
    <location>
        <begin position="12"/>
        <end position="159"/>
    </location>
</feature>
<dbReference type="GO" id="GO:0006396">
    <property type="term" value="P:RNA processing"/>
    <property type="evidence" value="ECO:0007669"/>
    <property type="project" value="InterPro"/>
</dbReference>
<dbReference type="Proteomes" id="UP000230833">
    <property type="component" value="Unassembled WGS sequence"/>
</dbReference>
<evidence type="ECO:0000256" key="2">
    <source>
        <dbReference type="ARBA" id="ARBA00022679"/>
    </source>
</evidence>
<dbReference type="SUPFAM" id="SSF75217">
    <property type="entry name" value="alpha/beta knot"/>
    <property type="match status" value="1"/>
</dbReference>
<dbReference type="InterPro" id="IPR029028">
    <property type="entry name" value="Alpha/beta_knot_MTases"/>
</dbReference>
<gene>
    <name evidence="4" type="ORF">COV07_01100</name>
</gene>
<name>A0A2H0RKD8_9BACT</name>
<dbReference type="EMBL" id="PCYL01000013">
    <property type="protein sequence ID" value="PIR47022.1"/>
    <property type="molecule type" value="Genomic_DNA"/>
</dbReference>
<dbReference type="GO" id="GO:0005829">
    <property type="term" value="C:cytosol"/>
    <property type="evidence" value="ECO:0007669"/>
    <property type="project" value="TreeGrafter"/>
</dbReference>
<dbReference type="InterPro" id="IPR004441">
    <property type="entry name" value="rRNA_MeTrfase_TrmH"/>
</dbReference>
<dbReference type="InterPro" id="IPR029026">
    <property type="entry name" value="tRNA_m1G_MTases_N"/>
</dbReference>
<sequence length="167" mass="18813">MSDELPITMTQISLLLHDIRSVHNVGSILRTADAAGVSRVYLSGYTPIPIDRFGRKRRDMQKVSLGAEDSVPWEFVEDPLNLIEKMQREGYEVVCLEQRKGSTDHREFHCTRRTLLVVGTETTGVSENLIEASNRVIEIKQYGKKESLNVSVALGIALFQLRSQQSP</sequence>
<dbReference type="InterPro" id="IPR001537">
    <property type="entry name" value="SpoU_MeTrfase"/>
</dbReference>
<proteinExistence type="predicted"/>
<dbReference type="Pfam" id="PF00588">
    <property type="entry name" value="SpoU_methylase"/>
    <property type="match status" value="1"/>
</dbReference>
<reference evidence="4 5" key="1">
    <citation type="submission" date="2017-09" db="EMBL/GenBank/DDBJ databases">
        <title>Depth-based differentiation of microbial function through sediment-hosted aquifers and enrichment of novel symbionts in the deep terrestrial subsurface.</title>
        <authorList>
            <person name="Probst A.J."/>
            <person name="Ladd B."/>
            <person name="Jarett J.K."/>
            <person name="Geller-Mcgrath D.E."/>
            <person name="Sieber C.M."/>
            <person name="Emerson J.B."/>
            <person name="Anantharaman K."/>
            <person name="Thomas B.C."/>
            <person name="Malmstrom R."/>
            <person name="Stieglmeier M."/>
            <person name="Klingl A."/>
            <person name="Woyke T."/>
            <person name="Ryan C.M."/>
            <person name="Banfield J.F."/>
        </authorList>
    </citation>
    <scope>NUCLEOTIDE SEQUENCE [LARGE SCALE GENOMIC DNA]</scope>
    <source>
        <strain evidence="4">CG10_big_fil_rev_8_21_14_0_10_45_14</strain>
    </source>
</reference>
<dbReference type="Gene3D" id="3.40.1280.10">
    <property type="match status" value="1"/>
</dbReference>
<dbReference type="AlphaFoldDB" id="A0A2H0RKD8"/>
<evidence type="ECO:0000256" key="1">
    <source>
        <dbReference type="ARBA" id="ARBA00022603"/>
    </source>
</evidence>
<dbReference type="PANTHER" id="PTHR46429:SF1">
    <property type="entry name" value="23S RRNA (GUANOSINE-2'-O-)-METHYLTRANSFERASE RLMB"/>
    <property type="match status" value="1"/>
</dbReference>
<keyword evidence="1 4" id="KW-0489">Methyltransferase</keyword>
<dbReference type="PANTHER" id="PTHR46429">
    <property type="entry name" value="23S RRNA (GUANOSINE-2'-O-)-METHYLTRANSFERASE RLMB"/>
    <property type="match status" value="1"/>
</dbReference>
<keyword evidence="2 4" id="KW-0808">Transferase</keyword>
<dbReference type="GO" id="GO:0008173">
    <property type="term" value="F:RNA methyltransferase activity"/>
    <property type="evidence" value="ECO:0007669"/>
    <property type="project" value="InterPro"/>
</dbReference>
<accession>A0A2H0RKD8</accession>
<evidence type="ECO:0000313" key="5">
    <source>
        <dbReference type="Proteomes" id="UP000230833"/>
    </source>
</evidence>
<dbReference type="GO" id="GO:0003723">
    <property type="term" value="F:RNA binding"/>
    <property type="evidence" value="ECO:0007669"/>
    <property type="project" value="InterPro"/>
</dbReference>
<evidence type="ECO:0000259" key="3">
    <source>
        <dbReference type="Pfam" id="PF00588"/>
    </source>
</evidence>
<dbReference type="GO" id="GO:0032259">
    <property type="term" value="P:methylation"/>
    <property type="evidence" value="ECO:0007669"/>
    <property type="project" value="UniProtKB-KW"/>
</dbReference>